<feature type="domain" description="Circularly permuted ATP-grasp type 2" evidence="2">
    <location>
        <begin position="92"/>
        <end position="470"/>
    </location>
</feature>
<comment type="caution">
    <text evidence="3">The sequence shown here is derived from an EMBL/GenBank/DDBJ whole genome shotgun (WGS) entry which is preliminary data.</text>
</comment>
<accession>A0A839ABP4</accession>
<dbReference type="Pfam" id="PF04168">
    <property type="entry name" value="Alpha-E"/>
    <property type="match status" value="1"/>
</dbReference>
<name>A0A839ABP4_9HYPH</name>
<gene>
    <name evidence="3" type="ORF">H2509_08205</name>
</gene>
<dbReference type="EMBL" id="JACFXV010000047">
    <property type="protein sequence ID" value="MBA5777110.1"/>
    <property type="molecule type" value="Genomic_DNA"/>
</dbReference>
<keyword evidence="4" id="KW-1185">Reference proteome</keyword>
<dbReference type="RefSeq" id="WP_182164192.1">
    <property type="nucleotide sequence ID" value="NZ_JACFXV010000047.1"/>
</dbReference>
<dbReference type="PANTHER" id="PTHR34595:SF2">
    <property type="entry name" value="BLR2978 PROTEIN"/>
    <property type="match status" value="1"/>
</dbReference>
<dbReference type="Pfam" id="PF14403">
    <property type="entry name" value="CP_ATPgrasp_2"/>
    <property type="match status" value="1"/>
</dbReference>
<dbReference type="InterPro" id="IPR025841">
    <property type="entry name" value="CP_ATPgrasp_2"/>
</dbReference>
<organism evidence="3 4">
    <name type="scientific">Stappia albiluteola</name>
    <dbReference type="NCBI Taxonomy" id="2758565"/>
    <lineage>
        <taxon>Bacteria</taxon>
        <taxon>Pseudomonadati</taxon>
        <taxon>Pseudomonadota</taxon>
        <taxon>Alphaproteobacteria</taxon>
        <taxon>Hyphomicrobiales</taxon>
        <taxon>Stappiaceae</taxon>
        <taxon>Stappia</taxon>
    </lineage>
</organism>
<evidence type="ECO:0000313" key="3">
    <source>
        <dbReference type="EMBL" id="MBA5777110.1"/>
    </source>
</evidence>
<reference evidence="3 4" key="1">
    <citation type="submission" date="2020-07" db="EMBL/GenBank/DDBJ databases">
        <title>Stappia sp., F7233, whole genome shotgun sequencing project.</title>
        <authorList>
            <person name="Jiang S."/>
            <person name="Liu Z.W."/>
            <person name="Du Z.J."/>
        </authorList>
    </citation>
    <scope>NUCLEOTIDE SEQUENCE [LARGE SCALE GENOMIC DNA]</scope>
    <source>
        <strain evidence="3 4">F7233</strain>
    </source>
</reference>
<proteinExistence type="predicted"/>
<dbReference type="Gene3D" id="3.40.50.11290">
    <property type="match status" value="1"/>
</dbReference>
<dbReference type="InterPro" id="IPR051680">
    <property type="entry name" value="ATP-dep_Glu-Cys_Ligase-2"/>
</dbReference>
<dbReference type="AlphaFoldDB" id="A0A839ABP4"/>
<dbReference type="Proteomes" id="UP000541109">
    <property type="component" value="Unassembled WGS sequence"/>
</dbReference>
<protein>
    <submittedName>
        <fullName evidence="3">Circularly permuted type 2 ATP-grasp protein</fullName>
    </submittedName>
</protein>
<dbReference type="PANTHER" id="PTHR34595">
    <property type="entry name" value="BLR5612 PROTEIN"/>
    <property type="match status" value="1"/>
</dbReference>
<evidence type="ECO:0000259" key="1">
    <source>
        <dbReference type="Pfam" id="PF04168"/>
    </source>
</evidence>
<dbReference type="InterPro" id="IPR007296">
    <property type="entry name" value="DUF403"/>
</dbReference>
<sequence>MTGASLQQVRSFGTLLADYRPLPGVADELLDGAGAIRQAWLPLLDHLSRLSPAEMQRRFSRGDQYLRDAGVYFRQYGEGAVAERDWPLSHIPVLIAESEWRTIAAGLAQRADLLEAVVADLYGENRLVAEGHLPASLIATSPEWLRPLVGVRPPSGHFLHFLAFEIGRGPDGTWWVLGDRTQAPSGAGFALENRVATARIFSEVFRQANVHRLAGFFRSFREALMSLRGDDGSRAGILTPGPWNETYYEHAYIARYLGLMLLEGEDLTVENGRLMVRTVAGLQPISVLWRRLDASWADPLDLNETSQLGTPGLVGAIRQGNVAMVNALGAGVLETRALLAFLPRICDALLGARLAMPNIATWWCGQPTELAHVKANAAQMTIAPALSTGLPFESDDMLALGGEVCRDTPDPFECWLDENAAGVVGQEAVTLSTTPVYEGGRLVPRPMSLRIFLARTATGWQAMPGGFARIGGSNDATAIAMRQGGAVADVWVVGEGPVAEDTMLARPSDPYIRNQPAFLPSRSADNLYWLGRYVERTEGIMRLVRAYHGRLAETGDPSVPLIATIARHLECYGVELERGIPTALLQTLSAAVNSASKIRDRFSVDGWMALTDLDKTARRMANTVTAGDDAARAFSILLRKVTGFSGLVHENMYRFTGWRFLTIGRSLERAHAMAGMLAAFADPQAPEGGFDLAIEVGDSTMTHRRRYSVTTTRETVVDLLALDAMNPRSILYQLTVIRDQANLLPAAQVHGQMSALSRAMLKVHTDLALQTPETLDTAELLRIGGEIAALSEGLSADYMS</sequence>
<evidence type="ECO:0000313" key="4">
    <source>
        <dbReference type="Proteomes" id="UP000541109"/>
    </source>
</evidence>
<feature type="domain" description="DUF403" evidence="1">
    <location>
        <begin position="519"/>
        <end position="799"/>
    </location>
</feature>
<evidence type="ECO:0000259" key="2">
    <source>
        <dbReference type="Pfam" id="PF14403"/>
    </source>
</evidence>
<dbReference type="SUPFAM" id="SSF56059">
    <property type="entry name" value="Glutathione synthetase ATP-binding domain-like"/>
    <property type="match status" value="1"/>
</dbReference>